<reference evidence="2 3" key="1">
    <citation type="submission" date="2014-02" db="EMBL/GenBank/DDBJ databases">
        <title>Whole genome sequence of Sphingobium chlorophenolicum NBRC 16172.</title>
        <authorList>
            <person name="Gan H.M."/>
            <person name="Gan H.Y."/>
            <person name="Chew T.H."/>
            <person name="Savka M.A."/>
        </authorList>
    </citation>
    <scope>NUCLEOTIDE SEQUENCE [LARGE SCALE GENOMIC DNA]</scope>
    <source>
        <strain evidence="2 3">NBRC 16172</strain>
    </source>
</reference>
<comment type="caution">
    <text evidence="2">The sequence shown here is derived from an EMBL/GenBank/DDBJ whole genome shotgun (WGS) entry which is preliminary data.</text>
</comment>
<dbReference type="SMART" id="SM00858">
    <property type="entry name" value="SAF"/>
    <property type="match status" value="1"/>
</dbReference>
<gene>
    <name evidence="2" type="ORF">BV95_01447</name>
</gene>
<dbReference type="AlphaFoldDB" id="A0A081RG36"/>
<dbReference type="Pfam" id="PF16976">
    <property type="entry name" value="RcpC"/>
    <property type="match status" value="1"/>
</dbReference>
<accession>A0A081RG36</accession>
<feature type="domain" description="SAF" evidence="1">
    <location>
        <begin position="42"/>
        <end position="108"/>
    </location>
</feature>
<organism evidence="2 3">
    <name type="scientific">Sphingobium chlorophenolicum</name>
    <dbReference type="NCBI Taxonomy" id="46429"/>
    <lineage>
        <taxon>Bacteria</taxon>
        <taxon>Pseudomonadati</taxon>
        <taxon>Pseudomonadota</taxon>
        <taxon>Alphaproteobacteria</taxon>
        <taxon>Sphingomonadales</taxon>
        <taxon>Sphingomonadaceae</taxon>
        <taxon>Sphingobium</taxon>
    </lineage>
</organism>
<evidence type="ECO:0000313" key="3">
    <source>
        <dbReference type="Proteomes" id="UP000028411"/>
    </source>
</evidence>
<proteinExistence type="predicted"/>
<evidence type="ECO:0000313" key="2">
    <source>
        <dbReference type="EMBL" id="KEQ54159.1"/>
    </source>
</evidence>
<dbReference type="CDD" id="cd11614">
    <property type="entry name" value="SAF_CpaB_FlgA_like"/>
    <property type="match status" value="1"/>
</dbReference>
<dbReference type="eggNOG" id="COG3745">
    <property type="taxonomic scope" value="Bacteria"/>
</dbReference>
<dbReference type="EMBL" id="JFHR01000012">
    <property type="protein sequence ID" value="KEQ54159.1"/>
    <property type="molecule type" value="Genomic_DNA"/>
</dbReference>
<dbReference type="PATRIC" id="fig|46429.4.peg.1411"/>
<dbReference type="InterPro" id="IPR013974">
    <property type="entry name" value="SAF"/>
</dbReference>
<protein>
    <submittedName>
        <fullName evidence="2">Flp pilus assembly protein CpaB</fullName>
    </submittedName>
</protein>
<name>A0A081RG36_SPHCR</name>
<dbReference type="RefSeq" id="WP_174544442.1">
    <property type="nucleotide sequence ID" value="NZ_JFHR01000012.1"/>
</dbReference>
<dbReference type="InterPro" id="IPR031571">
    <property type="entry name" value="RcpC_dom"/>
</dbReference>
<dbReference type="NCBIfam" id="TIGR03177">
    <property type="entry name" value="pilus_cpaB"/>
    <property type="match status" value="1"/>
</dbReference>
<dbReference type="Pfam" id="PF08666">
    <property type="entry name" value="SAF"/>
    <property type="match status" value="1"/>
</dbReference>
<dbReference type="InterPro" id="IPR017592">
    <property type="entry name" value="Pilus_assmbl_Flp-typ_CpaB"/>
</dbReference>
<sequence>MGQRRSLIVLGLAILLGLAAVFIANSYLSRAEKAPAAEGGMAKVVVATVSLPFGSAVTAEKIRVVDWPANSVPPGAFRDPIQLTSLGKGRVVLRQIEPGEPILASKLSGEGGRATMSAVLAPEMRAVAVRVSDVAAAGGFVLPGDTVDVFVTRTFQDPMGGASQQITDVLLQGTRVIAIDQNANDTSKDPAVGKTATLEVNQVDAQKLVLAQQVGQLTLVLRNLTDKPNPAVQTVGIEDLRDGAYVGGYAGPRARVADMAYLPPRPTSAFRPARRAVPKNMNALPSTASVEIVRGTTGTSYEVKRYGSR</sequence>
<evidence type="ECO:0000259" key="1">
    <source>
        <dbReference type="SMART" id="SM00858"/>
    </source>
</evidence>
<dbReference type="Proteomes" id="UP000028411">
    <property type="component" value="Unassembled WGS sequence"/>
</dbReference>